<feature type="compositionally biased region" description="Basic and acidic residues" evidence="1">
    <location>
        <begin position="135"/>
        <end position="148"/>
    </location>
</feature>
<feature type="region of interest" description="Disordered" evidence="1">
    <location>
        <begin position="116"/>
        <end position="148"/>
    </location>
</feature>
<feature type="region of interest" description="Disordered" evidence="1">
    <location>
        <begin position="35"/>
        <end position="76"/>
    </location>
</feature>
<comment type="caution">
    <text evidence="2">The sequence shown here is derived from an EMBL/GenBank/DDBJ whole genome shotgun (WGS) entry which is preliminary data.</text>
</comment>
<evidence type="ECO:0000256" key="1">
    <source>
        <dbReference type="SAM" id="MobiDB-lite"/>
    </source>
</evidence>
<dbReference type="EMBL" id="JAVYJV010000020">
    <property type="protein sequence ID" value="KAK4343993.1"/>
    <property type="molecule type" value="Genomic_DNA"/>
</dbReference>
<evidence type="ECO:0000313" key="2">
    <source>
        <dbReference type="EMBL" id="KAK4343993.1"/>
    </source>
</evidence>
<keyword evidence="3" id="KW-1185">Reference proteome</keyword>
<name>A0AAE1R2N9_9SOLA</name>
<dbReference type="AlphaFoldDB" id="A0AAE1R2N9"/>
<protein>
    <submittedName>
        <fullName evidence="2">Uncharacterized protein</fullName>
    </submittedName>
</protein>
<evidence type="ECO:0000313" key="3">
    <source>
        <dbReference type="Proteomes" id="UP001291623"/>
    </source>
</evidence>
<organism evidence="2 3">
    <name type="scientific">Anisodus tanguticus</name>
    <dbReference type="NCBI Taxonomy" id="243964"/>
    <lineage>
        <taxon>Eukaryota</taxon>
        <taxon>Viridiplantae</taxon>
        <taxon>Streptophyta</taxon>
        <taxon>Embryophyta</taxon>
        <taxon>Tracheophyta</taxon>
        <taxon>Spermatophyta</taxon>
        <taxon>Magnoliopsida</taxon>
        <taxon>eudicotyledons</taxon>
        <taxon>Gunneridae</taxon>
        <taxon>Pentapetalae</taxon>
        <taxon>asterids</taxon>
        <taxon>lamiids</taxon>
        <taxon>Solanales</taxon>
        <taxon>Solanaceae</taxon>
        <taxon>Solanoideae</taxon>
        <taxon>Hyoscyameae</taxon>
        <taxon>Anisodus</taxon>
    </lineage>
</organism>
<feature type="compositionally biased region" description="Acidic residues" evidence="1">
    <location>
        <begin position="119"/>
        <end position="134"/>
    </location>
</feature>
<accession>A0AAE1R2N9</accession>
<proteinExistence type="predicted"/>
<sequence length="156" mass="17857">MNPNDNHIKTALYESLGLMSEDSLMNEDNEFNTNSIGGYNGGKDTHIDGQAEETSACSEESEEVYSNEQILAGPMRENQLIKNTLRGLDARQELMSLGSEIVHGWSLSKMMMEYHKMEEEGEGEKEEEEEEEEKAEQRDRATPQEQEMRYCFAYSI</sequence>
<reference evidence="2" key="1">
    <citation type="submission" date="2023-12" db="EMBL/GenBank/DDBJ databases">
        <title>Genome assembly of Anisodus tanguticus.</title>
        <authorList>
            <person name="Wang Y.-J."/>
        </authorList>
    </citation>
    <scope>NUCLEOTIDE SEQUENCE</scope>
    <source>
        <strain evidence="2">KB-2021</strain>
        <tissue evidence="2">Leaf</tissue>
    </source>
</reference>
<gene>
    <name evidence="2" type="ORF">RND71_037087</name>
</gene>
<dbReference type="Proteomes" id="UP001291623">
    <property type="component" value="Unassembled WGS sequence"/>
</dbReference>